<dbReference type="OrthoDB" id="666901at2"/>
<feature type="signal peptide" evidence="1">
    <location>
        <begin position="1"/>
        <end position="22"/>
    </location>
</feature>
<proteinExistence type="predicted"/>
<organism evidence="2 3">
    <name type="scientific">Flavobacterium psychrotolerans</name>
    <dbReference type="NCBI Taxonomy" id="2169410"/>
    <lineage>
        <taxon>Bacteria</taxon>
        <taxon>Pseudomonadati</taxon>
        <taxon>Bacteroidota</taxon>
        <taxon>Flavobacteriia</taxon>
        <taxon>Flavobacteriales</taxon>
        <taxon>Flavobacteriaceae</taxon>
        <taxon>Flavobacterium</taxon>
    </lineage>
</organism>
<dbReference type="RefSeq" id="WP_116725297.1">
    <property type="nucleotide sequence ID" value="NZ_QCZI01000012.1"/>
</dbReference>
<dbReference type="AlphaFoldDB" id="A0A2U1JHQ7"/>
<evidence type="ECO:0000313" key="2">
    <source>
        <dbReference type="EMBL" id="PWA04657.1"/>
    </source>
</evidence>
<accession>A0A2U1JHQ7</accession>
<evidence type="ECO:0000256" key="1">
    <source>
        <dbReference type="SAM" id="SignalP"/>
    </source>
</evidence>
<dbReference type="Proteomes" id="UP000245449">
    <property type="component" value="Unassembled WGS sequence"/>
</dbReference>
<evidence type="ECO:0000313" key="3">
    <source>
        <dbReference type="Proteomes" id="UP000245449"/>
    </source>
</evidence>
<reference evidence="2 3" key="1">
    <citation type="submission" date="2018-04" db="EMBL/GenBank/DDBJ databases">
        <title>Flavobacterium sp. nov., isolated from glacier ice.</title>
        <authorList>
            <person name="Liu Q."/>
            <person name="Xin Y.-H."/>
        </authorList>
    </citation>
    <scope>NUCLEOTIDE SEQUENCE [LARGE SCALE GENOMIC DNA]</scope>
    <source>
        <strain evidence="2 3">RB1R5</strain>
    </source>
</reference>
<protein>
    <submittedName>
        <fullName evidence="2">Uncharacterized protein</fullName>
    </submittedName>
</protein>
<name>A0A2U1JHQ7_9FLAO</name>
<feature type="chain" id="PRO_5015545206" evidence="1">
    <location>
        <begin position="23"/>
        <end position="130"/>
    </location>
</feature>
<gene>
    <name evidence="2" type="ORF">DB895_10375</name>
</gene>
<sequence>MKIKTFTILAFLLAFHSITAQSIFDKWQAVKEFNEVLSQTYPPAKGGDLEPVKIRSEEMMIKAEALLKLDIPAEYRTKSILAFAEKLQLKSKMLHKLVLAKAPDAEILKSVTELNNTFQDIVGIPPAEKK</sequence>
<keyword evidence="3" id="KW-1185">Reference proteome</keyword>
<dbReference type="EMBL" id="QCZI01000012">
    <property type="protein sequence ID" value="PWA04657.1"/>
    <property type="molecule type" value="Genomic_DNA"/>
</dbReference>
<comment type="caution">
    <text evidence="2">The sequence shown here is derived from an EMBL/GenBank/DDBJ whole genome shotgun (WGS) entry which is preliminary data.</text>
</comment>
<keyword evidence="1" id="KW-0732">Signal</keyword>